<dbReference type="SUPFAM" id="SSF118215">
    <property type="entry name" value="Proton glutamate symport protein"/>
    <property type="match status" value="1"/>
</dbReference>
<keyword evidence="12" id="KW-1185">Reference proteome</keyword>
<accession>A0A4R3Y2T1</accession>
<dbReference type="Proteomes" id="UP000305526">
    <property type="component" value="Unassembled WGS sequence"/>
</dbReference>
<evidence type="ECO:0000256" key="2">
    <source>
        <dbReference type="ARBA" id="ARBA00006148"/>
    </source>
</evidence>
<dbReference type="EMBL" id="VDGV01000021">
    <property type="protein sequence ID" value="TNG92802.1"/>
    <property type="molecule type" value="Genomic_DNA"/>
</dbReference>
<evidence type="ECO:0000313" key="10">
    <source>
        <dbReference type="EMBL" id="TNG92802.1"/>
    </source>
</evidence>
<evidence type="ECO:0000313" key="11">
    <source>
        <dbReference type="Proteomes" id="UP000294619"/>
    </source>
</evidence>
<feature type="transmembrane region" description="Helical" evidence="8">
    <location>
        <begin position="336"/>
        <end position="358"/>
    </location>
</feature>
<dbReference type="Gene3D" id="1.10.3860.10">
    <property type="entry name" value="Sodium:dicarboxylate symporter"/>
    <property type="match status" value="1"/>
</dbReference>
<evidence type="ECO:0000256" key="8">
    <source>
        <dbReference type="SAM" id="Phobius"/>
    </source>
</evidence>
<feature type="transmembrane region" description="Helical" evidence="8">
    <location>
        <begin position="104"/>
        <end position="130"/>
    </location>
</feature>
<dbReference type="EMBL" id="SMCP01000007">
    <property type="protein sequence ID" value="TCV86006.1"/>
    <property type="molecule type" value="Genomic_DNA"/>
</dbReference>
<keyword evidence="3" id="KW-0813">Transport</keyword>
<dbReference type="Pfam" id="PF00375">
    <property type="entry name" value="SDF"/>
    <property type="match status" value="1"/>
</dbReference>
<dbReference type="AlphaFoldDB" id="A0A4R3Y2T1"/>
<dbReference type="PRINTS" id="PR00173">
    <property type="entry name" value="EDTRNSPORT"/>
</dbReference>
<dbReference type="GO" id="GO:0015184">
    <property type="term" value="F:L-cystine transmembrane transporter activity"/>
    <property type="evidence" value="ECO:0007669"/>
    <property type="project" value="TreeGrafter"/>
</dbReference>
<dbReference type="InterPro" id="IPR036458">
    <property type="entry name" value="Na:dicarbo_symporter_sf"/>
</dbReference>
<feature type="transmembrane region" description="Helical" evidence="8">
    <location>
        <begin position="370"/>
        <end position="388"/>
    </location>
</feature>
<evidence type="ECO:0000256" key="5">
    <source>
        <dbReference type="ARBA" id="ARBA00022970"/>
    </source>
</evidence>
<name>A0A4R3Y2T1_9PAST</name>
<evidence type="ECO:0000256" key="6">
    <source>
        <dbReference type="ARBA" id="ARBA00022989"/>
    </source>
</evidence>
<proteinExistence type="inferred from homology"/>
<evidence type="ECO:0000313" key="12">
    <source>
        <dbReference type="Proteomes" id="UP000305526"/>
    </source>
</evidence>
<evidence type="ECO:0000313" key="9">
    <source>
        <dbReference type="EMBL" id="TCV86006.1"/>
    </source>
</evidence>
<dbReference type="Proteomes" id="UP000294619">
    <property type="component" value="Unassembled WGS sequence"/>
</dbReference>
<comment type="similarity">
    <text evidence="2">Belongs to the dicarboxylate/amino acid:cation symporter (DAACS) (TC 2.A.23) family.</text>
</comment>
<dbReference type="GO" id="GO:0015293">
    <property type="term" value="F:symporter activity"/>
    <property type="evidence" value="ECO:0007669"/>
    <property type="project" value="InterPro"/>
</dbReference>
<protein>
    <submittedName>
        <fullName evidence="10">L-cystine transporter</fullName>
    </submittedName>
</protein>
<reference evidence="9 11" key="1">
    <citation type="submission" date="2019-03" db="EMBL/GenBank/DDBJ databases">
        <title>Genomic Encyclopedia of Type Strains, Phase IV (KMG-IV): sequencing the most valuable type-strain genomes for metagenomic binning, comparative biology and taxonomic classification.</title>
        <authorList>
            <person name="Goeker M."/>
        </authorList>
    </citation>
    <scope>NUCLEOTIDE SEQUENCE [LARGE SCALE GENOMIC DNA]</scope>
    <source>
        <strain evidence="9 11">DSM 28140</strain>
    </source>
</reference>
<dbReference type="PANTHER" id="PTHR42865">
    <property type="entry name" value="PROTON/GLUTAMATE-ASPARTATE SYMPORTER"/>
    <property type="match status" value="1"/>
</dbReference>
<feature type="transmembrane region" description="Helical" evidence="8">
    <location>
        <begin position="224"/>
        <end position="244"/>
    </location>
</feature>
<evidence type="ECO:0000256" key="3">
    <source>
        <dbReference type="ARBA" id="ARBA00022448"/>
    </source>
</evidence>
<keyword evidence="4 8" id="KW-0812">Transmembrane</keyword>
<gene>
    <name evidence="9" type="ORF">EDC16_10774</name>
    <name evidence="10" type="ORF">FHQ21_03190</name>
</gene>
<dbReference type="PANTHER" id="PTHR42865:SF5">
    <property type="entry name" value="L-CYSTINE TRANSPORTER TCYP"/>
    <property type="match status" value="1"/>
</dbReference>
<feature type="transmembrane region" description="Helical" evidence="8">
    <location>
        <begin position="394"/>
        <end position="414"/>
    </location>
</feature>
<dbReference type="RefSeq" id="WP_132967416.1">
    <property type="nucleotide sequence ID" value="NZ_LEKL01000003.1"/>
</dbReference>
<keyword evidence="5" id="KW-0029">Amino-acid transport</keyword>
<feature type="transmembrane region" description="Helical" evidence="8">
    <location>
        <begin position="256"/>
        <end position="283"/>
    </location>
</feature>
<feature type="transmembrane region" description="Helical" evidence="8">
    <location>
        <begin position="29"/>
        <end position="51"/>
    </location>
</feature>
<feature type="transmembrane region" description="Helical" evidence="8">
    <location>
        <begin position="6"/>
        <end position="22"/>
    </location>
</feature>
<keyword evidence="6 8" id="KW-1133">Transmembrane helix</keyword>
<comment type="subcellular location">
    <subcellularLocation>
        <location evidence="1">Membrane</location>
        <topology evidence="1">Multi-pass membrane protein</topology>
    </subcellularLocation>
</comment>
<evidence type="ECO:0000256" key="7">
    <source>
        <dbReference type="ARBA" id="ARBA00023136"/>
    </source>
</evidence>
<dbReference type="InterPro" id="IPR001991">
    <property type="entry name" value="Na-dicarboxylate_symporter"/>
</dbReference>
<reference evidence="10 12" key="2">
    <citation type="submission" date="2019-05" db="EMBL/GenBank/DDBJ databases">
        <title>Pasteurellaceae isolates from reptiles.</title>
        <authorList>
            <person name="Bojesen A.M."/>
            <person name="Lund E."/>
        </authorList>
    </citation>
    <scope>NUCLEOTIDE SEQUENCE [LARGE SCALE GENOMIC DNA]</scope>
    <source>
        <strain evidence="10 12">ELNT2x</strain>
    </source>
</reference>
<keyword evidence="7 8" id="KW-0472">Membrane</keyword>
<evidence type="ECO:0000256" key="1">
    <source>
        <dbReference type="ARBA" id="ARBA00004141"/>
    </source>
</evidence>
<dbReference type="GO" id="GO:0005886">
    <property type="term" value="C:plasma membrane"/>
    <property type="evidence" value="ECO:0007669"/>
    <property type="project" value="TreeGrafter"/>
</dbReference>
<evidence type="ECO:0000256" key="4">
    <source>
        <dbReference type="ARBA" id="ARBA00022692"/>
    </source>
</evidence>
<feature type="transmembrane region" description="Helical" evidence="8">
    <location>
        <begin position="185"/>
        <end position="203"/>
    </location>
</feature>
<dbReference type="FunFam" id="1.10.3860.10:FF:000004">
    <property type="entry name" value="L-cystine transporter tcyP"/>
    <property type="match status" value="1"/>
</dbReference>
<sequence length="457" mass="48342">MTFSLLLNLVVFAALLVTLYWFKKRGNSLSMTVLLALVLGLLSGVVLQNLYSDNQSAVSQTIDWINLVGNGYVRLLQMIVMPLVFVSILSAITKLHNAGSLGKISFSILGVLLFTTAIAALVGIGFSILFNLNADGLIAGAREAAAQERVLGRVDQVANLTIPSMLLSFIPRNPFAELTGANPTSIISTVIFAAFLGIATLRLRKDNADIAERISQGTESLNKLVMSLVRIIINLTPYGILALMTRMAATSSLTDILNLLNFIIASYLAIAVMFIVHGVLLGLSGINPLSYYKKVLPTLLFAFTSRSSAATIPLNIETQTNRLGNSGTIANFSATFGATIGQNGCAGIYPAMLAFMVAPSVGIDPLAPQFILSLIAIVTISSFGIAGVGGGATFAAIVVLSTMGLPLTLVGLLISIEPLIDMGRTALNVNGAITAGTLSSKWLKQTDWQVFTNNKAE</sequence>
<organism evidence="9 11">
    <name type="scientific">Testudinibacter aquarius</name>
    <dbReference type="NCBI Taxonomy" id="1524974"/>
    <lineage>
        <taxon>Bacteria</taxon>
        <taxon>Pseudomonadati</taxon>
        <taxon>Pseudomonadota</taxon>
        <taxon>Gammaproteobacteria</taxon>
        <taxon>Pasteurellales</taxon>
        <taxon>Pasteurellaceae</taxon>
        <taxon>Testudinibacter</taxon>
    </lineage>
</organism>
<feature type="transmembrane region" description="Helical" evidence="8">
    <location>
        <begin position="71"/>
        <end position="92"/>
    </location>
</feature>
<comment type="caution">
    <text evidence="9">The sequence shown here is derived from an EMBL/GenBank/DDBJ whole genome shotgun (WGS) entry which is preliminary data.</text>
</comment>